<dbReference type="Proteomes" id="UP000570678">
    <property type="component" value="Unassembled WGS sequence"/>
</dbReference>
<dbReference type="RefSeq" id="WP_157116707.1">
    <property type="nucleotide sequence ID" value="NZ_JAAXOT010000005.1"/>
</dbReference>
<dbReference type="Pfam" id="PF24092">
    <property type="entry name" value="DUF7373_C"/>
    <property type="match status" value="1"/>
</dbReference>
<proteinExistence type="predicted"/>
<sequence length="377" mass="41206">MVEGEAVRVKPDLSGLNVGNYPTEPIEYGTAGDEETARYRESQRLGDYVAIPFEADPAFAQRETMGGGPVVMDRRDMDSLVISDTFDEVAADLIAGWVHTWETEGVAGEPNTTQDLSIAVLMFPDAPTAETVATGLEHDDFTFTTDNRPVQLPNYPQAKAHWRPGIASLGSWTSYDRYVVFIKYEDFTEKAGLPTMIQKTESLLAVQTPLLDQFEPTRADQLPNIQLDPDGVLALSLPRSDQEIAAFGPSVVFHGRGALSELSGLTSLDFLDEGQVTEIALAETVVMRSKSATGAEALWETLRPESVASTDVEPLASPAGIEDGKVECFTRKTEQYETQSNFCILQTGRYFAQIEGAQVQDLHQKTAAQYALIAGWG</sequence>
<feature type="domain" description="DUF7373" evidence="1">
    <location>
        <begin position="29"/>
        <end position="226"/>
    </location>
</feature>
<evidence type="ECO:0000313" key="4">
    <source>
        <dbReference type="Proteomes" id="UP000570678"/>
    </source>
</evidence>
<comment type="caution">
    <text evidence="3">The sequence shown here is derived from an EMBL/GenBank/DDBJ whole genome shotgun (WGS) entry which is preliminary data.</text>
</comment>
<dbReference type="Pfam" id="PF24088">
    <property type="entry name" value="DUF7373"/>
    <property type="match status" value="1"/>
</dbReference>
<protein>
    <submittedName>
        <fullName evidence="3">Uncharacterized protein</fullName>
    </submittedName>
</protein>
<dbReference type="InterPro" id="IPR055797">
    <property type="entry name" value="DUF7373"/>
</dbReference>
<dbReference type="AlphaFoldDB" id="A0A846YCR6"/>
<name>A0A846YCR6_9NOCA</name>
<evidence type="ECO:0000259" key="1">
    <source>
        <dbReference type="Pfam" id="PF24088"/>
    </source>
</evidence>
<organism evidence="3 4">
    <name type="scientific">Nocardia flavorosea</name>
    <dbReference type="NCBI Taxonomy" id="53429"/>
    <lineage>
        <taxon>Bacteria</taxon>
        <taxon>Bacillati</taxon>
        <taxon>Actinomycetota</taxon>
        <taxon>Actinomycetes</taxon>
        <taxon>Mycobacteriales</taxon>
        <taxon>Nocardiaceae</taxon>
        <taxon>Nocardia</taxon>
    </lineage>
</organism>
<feature type="domain" description="DUF7373" evidence="2">
    <location>
        <begin position="249"/>
        <end position="374"/>
    </location>
</feature>
<evidence type="ECO:0000313" key="3">
    <source>
        <dbReference type="EMBL" id="NKY56853.1"/>
    </source>
</evidence>
<evidence type="ECO:0000259" key="2">
    <source>
        <dbReference type="Pfam" id="PF24092"/>
    </source>
</evidence>
<gene>
    <name evidence="3" type="ORF">HGA15_11955</name>
</gene>
<dbReference type="InterPro" id="IPR056463">
    <property type="entry name" value="DUF7373_C"/>
</dbReference>
<accession>A0A846YCR6</accession>
<dbReference type="EMBL" id="JAAXOT010000005">
    <property type="protein sequence ID" value="NKY56853.1"/>
    <property type="molecule type" value="Genomic_DNA"/>
</dbReference>
<keyword evidence="4" id="KW-1185">Reference proteome</keyword>
<reference evidence="3 4" key="1">
    <citation type="submission" date="2020-04" db="EMBL/GenBank/DDBJ databases">
        <title>MicrobeNet Type strains.</title>
        <authorList>
            <person name="Nicholson A.C."/>
        </authorList>
    </citation>
    <scope>NUCLEOTIDE SEQUENCE [LARGE SCALE GENOMIC DNA]</scope>
    <source>
        <strain evidence="3 4">JCM 3332</strain>
    </source>
</reference>